<sequence>MNEAQHPPPSTTQYGAQDDSNSHSDTEYLEKSKSVTSENQCNLAKPSVAPTAMRRIYGPALPPISHAEVGSKPLDLDARNDNSTDSDDDYGPSLPSFHGSIAYSSVSSKETIKEQSYNSQNNERLDSTSKLKRAEWMLTPPSSSDLTTRVDPTKLKSRKFTSGRGTKRPAEASGISTIWTETPEEKRQRLEDEVLGRKDVISTISSLKSTTNLSELAHNTQSAKEREATKEQISKYNKQNRNKSLFEERKAAQDRGELEVLNDDDPSCRAFDKEKDMALGGRHINTTKRNQLLMHAKNFGNRFQEGKYL</sequence>
<dbReference type="PANTHER" id="PTHR46370:SF1">
    <property type="entry name" value="GPALPP MOTIFS-CONTAINING PROTEIN 1"/>
    <property type="match status" value="1"/>
</dbReference>
<evidence type="ECO:0000259" key="2">
    <source>
        <dbReference type="Pfam" id="PF12572"/>
    </source>
</evidence>
<keyword evidence="4" id="KW-1185">Reference proteome</keyword>
<dbReference type="PANTHER" id="PTHR46370">
    <property type="entry name" value="GPALPP MOTIFS-CONTAINING PROTEIN 1"/>
    <property type="match status" value="1"/>
</dbReference>
<dbReference type="Pfam" id="PF12572">
    <property type="entry name" value="DUF3752"/>
    <property type="match status" value="1"/>
</dbReference>
<proteinExistence type="predicted"/>
<feature type="compositionally biased region" description="Basic and acidic residues" evidence="1">
    <location>
        <begin position="123"/>
        <end position="135"/>
    </location>
</feature>
<protein>
    <recommendedName>
        <fullName evidence="2">DUF3752 domain-containing protein</fullName>
    </recommendedName>
</protein>
<name>A0A420HGZ7_9PEZI</name>
<accession>A0A420HGZ7</accession>
<feature type="compositionally biased region" description="Polar residues" evidence="1">
    <location>
        <begin position="102"/>
        <end position="122"/>
    </location>
</feature>
<feature type="domain" description="DUF3752" evidence="2">
    <location>
        <begin position="140"/>
        <end position="304"/>
    </location>
</feature>
<evidence type="ECO:0000313" key="3">
    <source>
        <dbReference type="EMBL" id="RKF56697.1"/>
    </source>
</evidence>
<dbReference type="EMBL" id="MCFK01007960">
    <property type="protein sequence ID" value="RKF56697.1"/>
    <property type="molecule type" value="Genomic_DNA"/>
</dbReference>
<dbReference type="AlphaFoldDB" id="A0A420HGZ7"/>
<organism evidence="3 4">
    <name type="scientific">Erysiphe neolycopersici</name>
    <dbReference type="NCBI Taxonomy" id="212602"/>
    <lineage>
        <taxon>Eukaryota</taxon>
        <taxon>Fungi</taxon>
        <taxon>Dikarya</taxon>
        <taxon>Ascomycota</taxon>
        <taxon>Pezizomycotina</taxon>
        <taxon>Leotiomycetes</taxon>
        <taxon>Erysiphales</taxon>
        <taxon>Erysiphaceae</taxon>
        <taxon>Erysiphe</taxon>
    </lineage>
</organism>
<evidence type="ECO:0000313" key="4">
    <source>
        <dbReference type="Proteomes" id="UP000286134"/>
    </source>
</evidence>
<dbReference type="InterPro" id="IPR046331">
    <property type="entry name" value="GPAM1-like"/>
</dbReference>
<dbReference type="Proteomes" id="UP000286134">
    <property type="component" value="Unassembled WGS sequence"/>
</dbReference>
<evidence type="ECO:0000256" key="1">
    <source>
        <dbReference type="SAM" id="MobiDB-lite"/>
    </source>
</evidence>
<reference evidence="3 4" key="1">
    <citation type="journal article" date="2018" name="BMC Genomics">
        <title>Comparative genome analyses reveal sequence features reflecting distinct modes of host-adaptation between dicot and monocot powdery mildew.</title>
        <authorList>
            <person name="Wu Y."/>
            <person name="Ma X."/>
            <person name="Pan Z."/>
            <person name="Kale S.D."/>
            <person name="Song Y."/>
            <person name="King H."/>
            <person name="Zhang Q."/>
            <person name="Presley C."/>
            <person name="Deng X."/>
            <person name="Wei C.I."/>
            <person name="Xiao S."/>
        </authorList>
    </citation>
    <scope>NUCLEOTIDE SEQUENCE [LARGE SCALE GENOMIC DNA]</scope>
    <source>
        <strain evidence="3">UMSG2</strain>
    </source>
</reference>
<dbReference type="OrthoDB" id="73491at2759"/>
<feature type="region of interest" description="Disordered" evidence="1">
    <location>
        <begin position="1"/>
        <end position="149"/>
    </location>
</feature>
<dbReference type="InterPro" id="IPR022226">
    <property type="entry name" value="DUF3752"/>
</dbReference>
<gene>
    <name evidence="3" type="ORF">OnM2_079012</name>
</gene>
<comment type="caution">
    <text evidence="3">The sequence shown here is derived from an EMBL/GenBank/DDBJ whole genome shotgun (WGS) entry which is preliminary data.</text>
</comment>
<feature type="compositionally biased region" description="Basic and acidic residues" evidence="1">
    <location>
        <begin position="20"/>
        <end position="33"/>
    </location>
</feature>
<feature type="compositionally biased region" description="Pro residues" evidence="1">
    <location>
        <begin position="1"/>
        <end position="10"/>
    </location>
</feature>